<feature type="transmembrane region" description="Helical" evidence="1">
    <location>
        <begin position="47"/>
        <end position="64"/>
    </location>
</feature>
<evidence type="ECO:0000256" key="1">
    <source>
        <dbReference type="SAM" id="Phobius"/>
    </source>
</evidence>
<dbReference type="EMBL" id="FSQE01000004">
    <property type="protein sequence ID" value="SIM96374.1"/>
    <property type="molecule type" value="Genomic_DNA"/>
</dbReference>
<sequence length="98" mass="10872">MERMKHNTPELYDTYVSSLRKTVDSDIYMREAPYRIPDKGRSQGQRFGLAAVLAGFAVSAWFAYLGHEWIGGGIAVFDVIGLAAVFNGSQGRSKREQG</sequence>
<keyword evidence="1" id="KW-0812">Transmembrane</keyword>
<dbReference type="Proteomes" id="UP000184831">
    <property type="component" value="Unassembled WGS sequence"/>
</dbReference>
<evidence type="ECO:0000313" key="2">
    <source>
        <dbReference type="EMBL" id="SIM96374.1"/>
    </source>
</evidence>
<protein>
    <recommendedName>
        <fullName evidence="4">DUF2335 domain-containing protein</fullName>
    </recommendedName>
</protein>
<evidence type="ECO:0000313" key="3">
    <source>
        <dbReference type="Proteomes" id="UP000184831"/>
    </source>
</evidence>
<accession>A0AB74FDJ0</accession>
<comment type="caution">
    <text evidence="2">The sequence shown here is derived from an EMBL/GenBank/DDBJ whole genome shotgun (WGS) entry which is preliminary data.</text>
</comment>
<organism evidence="2 3">
    <name type="scientific">Mycobacteroides abscessus subsp. abscessus</name>
    <dbReference type="NCBI Taxonomy" id="1185650"/>
    <lineage>
        <taxon>Bacteria</taxon>
        <taxon>Bacillati</taxon>
        <taxon>Actinomycetota</taxon>
        <taxon>Actinomycetes</taxon>
        <taxon>Mycobacteriales</taxon>
        <taxon>Mycobacteriaceae</taxon>
        <taxon>Mycobacteroides</taxon>
        <taxon>Mycobacteroides abscessus</taxon>
    </lineage>
</organism>
<proteinExistence type="predicted"/>
<dbReference type="AlphaFoldDB" id="A0AB74FDJ0"/>
<gene>
    <name evidence="2" type="ORF">SAMEA2152244_02800</name>
</gene>
<feature type="transmembrane region" description="Helical" evidence="1">
    <location>
        <begin position="70"/>
        <end position="88"/>
    </location>
</feature>
<keyword evidence="1" id="KW-1133">Transmembrane helix</keyword>
<reference evidence="2 3" key="1">
    <citation type="submission" date="2016-11" db="EMBL/GenBank/DDBJ databases">
        <authorList>
            <consortium name="Pathogen Informatics"/>
        </authorList>
    </citation>
    <scope>NUCLEOTIDE SEQUENCE [LARGE SCALE GENOMIC DNA]</scope>
    <source>
        <strain evidence="2 3">696</strain>
    </source>
</reference>
<name>A0AB74FDJ0_9MYCO</name>
<evidence type="ECO:0008006" key="4">
    <source>
        <dbReference type="Google" id="ProtNLM"/>
    </source>
</evidence>
<keyword evidence="1" id="KW-0472">Membrane</keyword>